<comment type="caution">
    <text evidence="16">The sequence shown here is derived from an EMBL/GenBank/DDBJ whole genome shotgun (WGS) entry which is preliminary data.</text>
</comment>
<comment type="cofactor">
    <cofactor evidence="1">
        <name>Co(2+)</name>
        <dbReference type="ChEBI" id="CHEBI:48828"/>
    </cofactor>
</comment>
<evidence type="ECO:0000259" key="15">
    <source>
        <dbReference type="Pfam" id="PF07687"/>
    </source>
</evidence>
<dbReference type="Pfam" id="PF01546">
    <property type="entry name" value="Peptidase_M20"/>
    <property type="match status" value="1"/>
</dbReference>
<dbReference type="SUPFAM" id="SSF53187">
    <property type="entry name" value="Zn-dependent exopeptidases"/>
    <property type="match status" value="1"/>
</dbReference>
<evidence type="ECO:0000256" key="1">
    <source>
        <dbReference type="ARBA" id="ARBA00001941"/>
    </source>
</evidence>
<evidence type="ECO:0000256" key="5">
    <source>
        <dbReference type="ARBA" id="ARBA00011921"/>
    </source>
</evidence>
<accession>A0A0R2L1G5</accession>
<evidence type="ECO:0000256" key="4">
    <source>
        <dbReference type="ARBA" id="ARBA00006247"/>
    </source>
</evidence>
<dbReference type="Gene3D" id="3.30.70.360">
    <property type="match status" value="1"/>
</dbReference>
<keyword evidence="12" id="KW-0457">Lysine biosynthesis</keyword>
<dbReference type="Proteomes" id="UP000051886">
    <property type="component" value="Unassembled WGS sequence"/>
</dbReference>
<dbReference type="AlphaFoldDB" id="A0A0R2L1G5"/>
<evidence type="ECO:0000256" key="7">
    <source>
        <dbReference type="ARBA" id="ARBA00022605"/>
    </source>
</evidence>
<organism evidence="16 17">
    <name type="scientific">Ligilactobacillus pobuzihii</name>
    <dbReference type="NCBI Taxonomy" id="449659"/>
    <lineage>
        <taxon>Bacteria</taxon>
        <taxon>Bacillati</taxon>
        <taxon>Bacillota</taxon>
        <taxon>Bacilli</taxon>
        <taxon>Lactobacillales</taxon>
        <taxon>Lactobacillaceae</taxon>
        <taxon>Ligilactobacillus</taxon>
    </lineage>
</organism>
<evidence type="ECO:0000256" key="14">
    <source>
        <dbReference type="ARBA" id="ARBA00051301"/>
    </source>
</evidence>
<evidence type="ECO:0000256" key="3">
    <source>
        <dbReference type="ARBA" id="ARBA00005130"/>
    </source>
</evidence>
<proteinExistence type="inferred from homology"/>
<keyword evidence="10" id="KW-0862">Zinc</keyword>
<dbReference type="UniPathway" id="UPA00034">
    <property type="reaction ID" value="UER00021"/>
</dbReference>
<dbReference type="InterPro" id="IPR002933">
    <property type="entry name" value="Peptidase_M20"/>
</dbReference>
<protein>
    <recommendedName>
        <fullName evidence="6">Probable succinyl-diaminopimelate desuccinylase</fullName>
        <ecNumber evidence="5">3.5.1.18</ecNumber>
    </recommendedName>
</protein>
<dbReference type="PROSITE" id="PS00758">
    <property type="entry name" value="ARGE_DAPE_CPG2_1"/>
    <property type="match status" value="1"/>
</dbReference>
<evidence type="ECO:0000256" key="12">
    <source>
        <dbReference type="ARBA" id="ARBA00023154"/>
    </source>
</evidence>
<evidence type="ECO:0000313" key="17">
    <source>
        <dbReference type="Proteomes" id="UP000051886"/>
    </source>
</evidence>
<evidence type="ECO:0000256" key="6">
    <source>
        <dbReference type="ARBA" id="ARBA00016853"/>
    </source>
</evidence>
<comment type="cofactor">
    <cofactor evidence="2">
        <name>Zn(2+)</name>
        <dbReference type="ChEBI" id="CHEBI:29105"/>
    </cofactor>
</comment>
<gene>
    <name evidence="16" type="ORF">IV66_GL000998</name>
</gene>
<sequence>MKRTEKIKVLQDLVQLHTVNGNEIVVAQYLQSLLEKHGIQAKIDAFGDNRADLVAEIGDADPTKKVLAFTGHQDTVAVGNIDSWKHDPFAAEVSGDRLYGRGASDMKSGLAAIAIALIELSENDEVKLKGKLRFIATAGEEYGTPGAYRLNEQHVIDDADALVVGEPTNGNVSYAHSGSFNYRIKSTGKSAHSSTPTEGINAIQGLINYINVEKDLFADTPTDPYLGEVQHSITVINGGEQVNTIPDQAELLGNIRPTREFNNQKVIERITGAVNDLNAKNDVQLELEIIHNFEPVETDSEHEFVQLAKKVAQDNFTDREVKLQTMNGATDASVFVKNNPGLPTVVLGADNSKTDHQLNEYTTLSSYLELIEVYQQIAENFLK</sequence>
<dbReference type="NCBIfam" id="TIGR01910">
    <property type="entry name" value="DapE-ArgE"/>
    <property type="match status" value="1"/>
</dbReference>
<dbReference type="GO" id="GO:0019877">
    <property type="term" value="P:diaminopimelate biosynthetic process"/>
    <property type="evidence" value="ECO:0007669"/>
    <property type="project" value="UniProtKB-KW"/>
</dbReference>
<dbReference type="SUPFAM" id="SSF55031">
    <property type="entry name" value="Bacterial exopeptidase dimerisation domain"/>
    <property type="match status" value="1"/>
</dbReference>
<keyword evidence="7" id="KW-0028">Amino-acid biosynthesis</keyword>
<comment type="pathway">
    <text evidence="3">Amino-acid biosynthesis; L-lysine biosynthesis via DAP pathway; LL-2,6-diaminopimelate from (S)-tetrahydrodipicolinate (succinylase route): step 3/3.</text>
</comment>
<dbReference type="GO" id="GO:0009089">
    <property type="term" value="P:lysine biosynthetic process via diaminopimelate"/>
    <property type="evidence" value="ECO:0007669"/>
    <property type="project" value="UniProtKB-UniPathway"/>
</dbReference>
<dbReference type="Gene3D" id="3.40.630.10">
    <property type="entry name" value="Zn peptidases"/>
    <property type="match status" value="2"/>
</dbReference>
<dbReference type="InterPro" id="IPR001261">
    <property type="entry name" value="ArgE/DapE_CS"/>
</dbReference>
<dbReference type="InterPro" id="IPR010182">
    <property type="entry name" value="ArgE/DapE"/>
</dbReference>
<dbReference type="OrthoDB" id="9792335at2"/>
<evidence type="ECO:0000256" key="11">
    <source>
        <dbReference type="ARBA" id="ARBA00022915"/>
    </source>
</evidence>
<evidence type="ECO:0000256" key="13">
    <source>
        <dbReference type="ARBA" id="ARBA00023285"/>
    </source>
</evidence>
<dbReference type="InterPro" id="IPR011650">
    <property type="entry name" value="Peptidase_M20_dimer"/>
</dbReference>
<dbReference type="GO" id="GO:0046872">
    <property type="term" value="F:metal ion binding"/>
    <property type="evidence" value="ECO:0007669"/>
    <property type="project" value="UniProtKB-KW"/>
</dbReference>
<dbReference type="Pfam" id="PF07687">
    <property type="entry name" value="M20_dimer"/>
    <property type="match status" value="1"/>
</dbReference>
<dbReference type="PANTHER" id="PTHR43808">
    <property type="entry name" value="ACETYLORNITHINE DEACETYLASE"/>
    <property type="match status" value="1"/>
</dbReference>
<evidence type="ECO:0000256" key="9">
    <source>
        <dbReference type="ARBA" id="ARBA00022801"/>
    </source>
</evidence>
<dbReference type="EC" id="3.5.1.18" evidence="5"/>
<keyword evidence="11" id="KW-0220">Diaminopimelate biosynthesis</keyword>
<keyword evidence="17" id="KW-1185">Reference proteome</keyword>
<evidence type="ECO:0000256" key="8">
    <source>
        <dbReference type="ARBA" id="ARBA00022723"/>
    </source>
</evidence>
<keyword evidence="8" id="KW-0479">Metal-binding</keyword>
<feature type="domain" description="Peptidase M20 dimerisation" evidence="15">
    <location>
        <begin position="174"/>
        <end position="280"/>
    </location>
</feature>
<evidence type="ECO:0000256" key="2">
    <source>
        <dbReference type="ARBA" id="ARBA00001947"/>
    </source>
</evidence>
<comment type="similarity">
    <text evidence="4">Belongs to the peptidase M20A family.</text>
</comment>
<dbReference type="NCBIfam" id="NF006365">
    <property type="entry name" value="PRK08588.1"/>
    <property type="match status" value="1"/>
</dbReference>
<keyword evidence="9" id="KW-0378">Hydrolase</keyword>
<dbReference type="STRING" id="449659.IV66_GL000998"/>
<reference evidence="16 17" key="1">
    <citation type="journal article" date="2015" name="Genome Announc.">
        <title>Expanding the biotechnology potential of lactobacilli through comparative genomics of 213 strains and associated genera.</title>
        <authorList>
            <person name="Sun Z."/>
            <person name="Harris H.M."/>
            <person name="McCann A."/>
            <person name="Guo C."/>
            <person name="Argimon S."/>
            <person name="Zhang W."/>
            <person name="Yang X."/>
            <person name="Jeffery I.B."/>
            <person name="Cooney J.C."/>
            <person name="Kagawa T.F."/>
            <person name="Liu W."/>
            <person name="Song Y."/>
            <person name="Salvetti E."/>
            <person name="Wrobel A."/>
            <person name="Rasinkangas P."/>
            <person name="Parkhill J."/>
            <person name="Rea M.C."/>
            <person name="O'Sullivan O."/>
            <person name="Ritari J."/>
            <person name="Douillard F.P."/>
            <person name="Paul Ross R."/>
            <person name="Yang R."/>
            <person name="Briner A.E."/>
            <person name="Felis G.E."/>
            <person name="de Vos W.M."/>
            <person name="Barrangou R."/>
            <person name="Klaenhammer T.R."/>
            <person name="Caufield P.W."/>
            <person name="Cui Y."/>
            <person name="Zhang H."/>
            <person name="O'Toole P.W."/>
        </authorList>
    </citation>
    <scope>NUCLEOTIDE SEQUENCE [LARGE SCALE GENOMIC DNA]</scope>
    <source>
        <strain evidence="16 17">NBRC 103219</strain>
    </source>
</reference>
<dbReference type="CDD" id="cd08659">
    <property type="entry name" value="M20_ArgE_DapE-like"/>
    <property type="match status" value="1"/>
</dbReference>
<dbReference type="InterPro" id="IPR050072">
    <property type="entry name" value="Peptidase_M20A"/>
</dbReference>
<dbReference type="InterPro" id="IPR036264">
    <property type="entry name" value="Bact_exopeptidase_dim_dom"/>
</dbReference>
<dbReference type="RefSeq" id="WP_017868442.1">
    <property type="nucleotide sequence ID" value="NZ_BJYB01000008.1"/>
</dbReference>
<dbReference type="PATRIC" id="fig|449659.4.peg.1005"/>
<evidence type="ECO:0000313" key="16">
    <source>
        <dbReference type="EMBL" id="KRN95555.1"/>
    </source>
</evidence>
<evidence type="ECO:0000256" key="10">
    <source>
        <dbReference type="ARBA" id="ARBA00022833"/>
    </source>
</evidence>
<comment type="catalytic activity">
    <reaction evidence="14">
        <text>N-succinyl-(2S,6S)-2,6-diaminopimelate + H2O = (2S,6S)-2,6-diaminopimelate + succinate</text>
        <dbReference type="Rhea" id="RHEA:22608"/>
        <dbReference type="ChEBI" id="CHEBI:15377"/>
        <dbReference type="ChEBI" id="CHEBI:30031"/>
        <dbReference type="ChEBI" id="CHEBI:57609"/>
        <dbReference type="ChEBI" id="CHEBI:58087"/>
        <dbReference type="EC" id="3.5.1.18"/>
    </reaction>
</comment>
<keyword evidence="13" id="KW-0170">Cobalt</keyword>
<name>A0A0R2L1G5_9LACO</name>
<dbReference type="GO" id="GO:0009014">
    <property type="term" value="F:succinyl-diaminopimelate desuccinylase activity"/>
    <property type="evidence" value="ECO:0007669"/>
    <property type="project" value="UniProtKB-EC"/>
</dbReference>
<dbReference type="EMBL" id="JQCN01000070">
    <property type="protein sequence ID" value="KRN95555.1"/>
    <property type="molecule type" value="Genomic_DNA"/>
</dbReference>
<dbReference type="PANTHER" id="PTHR43808:SF8">
    <property type="entry name" value="PEPTIDASE M20 DIMERISATION DOMAIN-CONTAINING PROTEIN"/>
    <property type="match status" value="1"/>
</dbReference>